<reference evidence="2" key="1">
    <citation type="submission" date="2020-11" db="EMBL/GenBank/DDBJ databases">
        <authorList>
            <consortium name="DOE Joint Genome Institute"/>
            <person name="Ahrendt S."/>
            <person name="Riley R."/>
            <person name="Andreopoulos W."/>
            <person name="Labutti K."/>
            <person name="Pangilinan J."/>
            <person name="Ruiz-Duenas F.J."/>
            <person name="Barrasa J.M."/>
            <person name="Sanchez-Garcia M."/>
            <person name="Camarero S."/>
            <person name="Miyauchi S."/>
            <person name="Serrano A."/>
            <person name="Linde D."/>
            <person name="Babiker R."/>
            <person name="Drula E."/>
            <person name="Ayuso-Fernandez I."/>
            <person name="Pacheco R."/>
            <person name="Padilla G."/>
            <person name="Ferreira P."/>
            <person name="Barriuso J."/>
            <person name="Kellner H."/>
            <person name="Castanera R."/>
            <person name="Alfaro M."/>
            <person name="Ramirez L."/>
            <person name="Pisabarro A.G."/>
            <person name="Kuo A."/>
            <person name="Tritt A."/>
            <person name="Lipzen A."/>
            <person name="He G."/>
            <person name="Yan M."/>
            <person name="Ng V."/>
            <person name="Cullen D."/>
            <person name="Martin F."/>
            <person name="Rosso M.-N."/>
            <person name="Henrissat B."/>
            <person name="Hibbett D."/>
            <person name="Martinez A.T."/>
            <person name="Grigoriev I.V."/>
        </authorList>
    </citation>
    <scope>NUCLEOTIDE SEQUENCE</scope>
    <source>
        <strain evidence="2">CBS 247.69</strain>
    </source>
</reference>
<sequence length="184" mass="21174">MFTTSRLQLRAYCSTDLDNLILLYNDPLVAIHITEDFVVPRNVNNFGKILEMVENSLMFCMVEERVGGAFVGWSAILPMSDAKNRNAAFGLAFLPHFWHKGYGMEVGTFLVDYAFRCLAMHRVSLSVFEGNDRAIALYKRLGFVEEGRLRKSVWIDGGWKDNIMMAILEDEWVVRSVHREREES</sequence>
<feature type="domain" description="N-acetyltransferase" evidence="1">
    <location>
        <begin position="7"/>
        <end position="170"/>
    </location>
</feature>
<comment type="caution">
    <text evidence="2">The sequence shown here is derived from an EMBL/GenBank/DDBJ whole genome shotgun (WGS) entry which is preliminary data.</text>
</comment>
<keyword evidence="3" id="KW-1185">Reference proteome</keyword>
<gene>
    <name evidence="2" type="ORF">BDZ94DRAFT_1153932</name>
</gene>
<dbReference type="InterPro" id="IPR000182">
    <property type="entry name" value="GNAT_dom"/>
</dbReference>
<dbReference type="GO" id="GO:0016747">
    <property type="term" value="F:acyltransferase activity, transferring groups other than amino-acyl groups"/>
    <property type="evidence" value="ECO:0007669"/>
    <property type="project" value="InterPro"/>
</dbReference>
<dbReference type="PROSITE" id="PS51186">
    <property type="entry name" value="GNAT"/>
    <property type="match status" value="1"/>
</dbReference>
<evidence type="ECO:0000313" key="3">
    <source>
        <dbReference type="Proteomes" id="UP000807353"/>
    </source>
</evidence>
<protein>
    <submittedName>
        <fullName evidence="2">Acyl-CoA N-acyltransferase</fullName>
    </submittedName>
</protein>
<dbReference type="OrthoDB" id="630895at2759"/>
<dbReference type="AlphaFoldDB" id="A0A9P5YEP3"/>
<evidence type="ECO:0000259" key="1">
    <source>
        <dbReference type="PROSITE" id="PS51186"/>
    </source>
</evidence>
<dbReference type="Proteomes" id="UP000807353">
    <property type="component" value="Unassembled WGS sequence"/>
</dbReference>
<dbReference type="InterPro" id="IPR016181">
    <property type="entry name" value="Acyl_CoA_acyltransferase"/>
</dbReference>
<dbReference type="EMBL" id="MU150232">
    <property type="protein sequence ID" value="KAF9468602.1"/>
    <property type="molecule type" value="Genomic_DNA"/>
</dbReference>
<evidence type="ECO:0000313" key="2">
    <source>
        <dbReference type="EMBL" id="KAF9468602.1"/>
    </source>
</evidence>
<dbReference type="PANTHER" id="PTHR43415:SF3">
    <property type="entry name" value="GNAT-FAMILY ACETYLTRANSFERASE"/>
    <property type="match status" value="1"/>
</dbReference>
<accession>A0A9P5YEP3</accession>
<dbReference type="Gene3D" id="3.40.630.30">
    <property type="match status" value="1"/>
</dbReference>
<dbReference type="Pfam" id="PF13302">
    <property type="entry name" value="Acetyltransf_3"/>
    <property type="match status" value="1"/>
</dbReference>
<name>A0A9P5YEP3_9AGAR</name>
<organism evidence="2 3">
    <name type="scientific">Collybia nuda</name>
    <dbReference type="NCBI Taxonomy" id="64659"/>
    <lineage>
        <taxon>Eukaryota</taxon>
        <taxon>Fungi</taxon>
        <taxon>Dikarya</taxon>
        <taxon>Basidiomycota</taxon>
        <taxon>Agaricomycotina</taxon>
        <taxon>Agaricomycetes</taxon>
        <taxon>Agaricomycetidae</taxon>
        <taxon>Agaricales</taxon>
        <taxon>Tricholomatineae</taxon>
        <taxon>Clitocybaceae</taxon>
        <taxon>Collybia</taxon>
    </lineage>
</organism>
<proteinExistence type="predicted"/>
<dbReference type="PANTHER" id="PTHR43415">
    <property type="entry name" value="SPERMIDINE N(1)-ACETYLTRANSFERASE"/>
    <property type="match status" value="1"/>
</dbReference>
<dbReference type="SUPFAM" id="SSF55729">
    <property type="entry name" value="Acyl-CoA N-acyltransferases (Nat)"/>
    <property type="match status" value="1"/>
</dbReference>